<dbReference type="Proteomes" id="UP001320706">
    <property type="component" value="Unassembled WGS sequence"/>
</dbReference>
<reference evidence="1" key="1">
    <citation type="submission" date="2024-02" db="EMBL/GenBank/DDBJ databases">
        <title>Metagenome Assembled Genome of Zalaria obscura JY119.</title>
        <authorList>
            <person name="Vighnesh L."/>
            <person name="Jagadeeshwari U."/>
            <person name="Venkata Ramana C."/>
            <person name="Sasikala C."/>
        </authorList>
    </citation>
    <scope>NUCLEOTIDE SEQUENCE</scope>
    <source>
        <strain evidence="1">JY119</strain>
    </source>
</reference>
<accession>A0ACC3SFY5</accession>
<keyword evidence="2" id="KW-1185">Reference proteome</keyword>
<evidence type="ECO:0000313" key="1">
    <source>
        <dbReference type="EMBL" id="KAK8211411.1"/>
    </source>
</evidence>
<organism evidence="1 2">
    <name type="scientific">Zalaria obscura</name>
    <dbReference type="NCBI Taxonomy" id="2024903"/>
    <lineage>
        <taxon>Eukaryota</taxon>
        <taxon>Fungi</taxon>
        <taxon>Dikarya</taxon>
        <taxon>Ascomycota</taxon>
        <taxon>Pezizomycotina</taxon>
        <taxon>Dothideomycetes</taxon>
        <taxon>Dothideomycetidae</taxon>
        <taxon>Dothideales</taxon>
        <taxon>Zalariaceae</taxon>
        <taxon>Zalaria</taxon>
    </lineage>
</organism>
<sequence length="309" mass="33952">MPLSVDETINKTSQALVDQLQAIFGKHPGFRPGTFTPSAEASKLSSAPHFNNSSIPIKARFSSSTGIPTIPDNDANANPRGMAVRFDLGGRHHTDIIAHSVPLFPTRTGAEFLEMLRAIAASATAAVQGISPSPVEKFFETHPHAYKFATYPKPSPDSFATEQYFGVNAFKFVNGEGKETFVRYTLQPGAGVKTLSDDEAREKSATYLFDELPKRLEAGPVVFKLLGQIAEEGDVTDDHTQEWPEERKKVELGTIEIKEILPVQESLREQKHIIFDPIPRVQGVEATADPLLEIRAAVYLISGRQRRAA</sequence>
<name>A0ACC3SFY5_9PEZI</name>
<proteinExistence type="predicted"/>
<dbReference type="EMBL" id="JAMKPW020000014">
    <property type="protein sequence ID" value="KAK8211411.1"/>
    <property type="molecule type" value="Genomic_DNA"/>
</dbReference>
<protein>
    <submittedName>
        <fullName evidence="1">Uncharacterized protein</fullName>
    </submittedName>
</protein>
<gene>
    <name evidence="1" type="ORF">M8818_003378</name>
</gene>
<comment type="caution">
    <text evidence="1">The sequence shown here is derived from an EMBL/GenBank/DDBJ whole genome shotgun (WGS) entry which is preliminary data.</text>
</comment>
<evidence type="ECO:0000313" key="2">
    <source>
        <dbReference type="Proteomes" id="UP001320706"/>
    </source>
</evidence>